<dbReference type="Gene3D" id="1.10.10.10">
    <property type="entry name" value="Winged helix-like DNA-binding domain superfamily/Winged helix DNA-binding domain"/>
    <property type="match status" value="1"/>
</dbReference>
<evidence type="ECO:0000256" key="1">
    <source>
        <dbReference type="ARBA" id="ARBA00009437"/>
    </source>
</evidence>
<sequence>MTIRHLKIFITVAECGKMRKAAELLFISQPSVSQAIRELEEHYNVKLFERISQKLHITEEGTLLLSHAQHIVDSFENMELAMKNIGKSTKIRIGGSVSVGTYLMNDIIERLENRIQNIDTFVTINNTFEIENMICRSELDVAIVEGIIKNPDIVKIPFCEDELVMVVGKAHPFYSKKQLSLSDLEGQSLLSREPGSSDRNQFEQLLAEHNINVVKKWTCTNTEAIKNAVTNGKGIAILSKMLINNECKKGKLKILSFRDVSIKRQIKLIYHKNKYISKSIEELIDICSSFNMSSK</sequence>
<reference evidence="7" key="3">
    <citation type="submission" date="2022-10" db="EMBL/GenBank/DDBJ databases">
        <authorList>
            <person name="Aires J."/>
            <person name="Mesa V."/>
        </authorList>
    </citation>
    <scope>NUCLEOTIDE SEQUENCE</scope>
    <source>
        <strain evidence="7">Clostridium neonatale JD116</strain>
    </source>
</reference>
<name>A0A2A7MCG3_9CLOT</name>
<dbReference type="Proteomes" id="UP001189143">
    <property type="component" value="Unassembled WGS sequence"/>
</dbReference>
<dbReference type="FunFam" id="1.10.10.10:FF:000001">
    <property type="entry name" value="LysR family transcriptional regulator"/>
    <property type="match status" value="1"/>
</dbReference>
<dbReference type="GeneID" id="68879423"/>
<proteinExistence type="inferred from homology"/>
<gene>
    <name evidence="6" type="primary">cysL</name>
    <name evidence="7" type="ORF">CNEO2_220016</name>
    <name evidence="6" type="ORF">CNEO_40214</name>
    <name evidence="8" type="ORF">CQ394_19475</name>
</gene>
<keyword evidence="4" id="KW-0804">Transcription</keyword>
<evidence type="ECO:0000313" key="7">
    <source>
        <dbReference type="EMBL" id="CAI3572950.1"/>
    </source>
</evidence>
<dbReference type="Pfam" id="PF03466">
    <property type="entry name" value="LysR_substrate"/>
    <property type="match status" value="1"/>
</dbReference>
<reference evidence="8 9" key="1">
    <citation type="submission" date="2017-10" db="EMBL/GenBank/DDBJ databases">
        <title>Effective Description of Clostridium neonatale sp. nov. linked to necrotizing enterocolitis in neonates and a clarification of species assignable to the genus Clostridium (Prazmowski 1880) emend. Lawson and Rainey 2016.</title>
        <authorList>
            <person name="Bernard K."/>
            <person name="Burdz T."/>
            <person name="Wiebe D."/>
            <person name="Balcewich B."/>
            <person name="Alfa M."/>
            <person name="Bernier A.-M."/>
        </authorList>
    </citation>
    <scope>NUCLEOTIDE SEQUENCE [LARGE SCALE GENOMIC DNA]</scope>
    <source>
        <strain evidence="8 9">LCDC99A005</strain>
    </source>
</reference>
<feature type="domain" description="HTH lysR-type" evidence="5">
    <location>
        <begin position="1"/>
        <end position="58"/>
    </location>
</feature>
<dbReference type="InterPro" id="IPR000847">
    <property type="entry name" value="LysR_HTH_N"/>
</dbReference>
<dbReference type="STRING" id="137838.GCA_001458595_00293"/>
<dbReference type="OrthoDB" id="9785745at2"/>
<accession>A0A2A7MCG3</accession>
<reference evidence="6" key="2">
    <citation type="submission" date="2021-10" db="EMBL/GenBank/DDBJ databases">
        <authorList>
            <person name="Mesa V."/>
        </authorList>
    </citation>
    <scope>NUCLEOTIDE SEQUENCE</scope>
    <source>
        <strain evidence="6">CC3_PB</strain>
    </source>
</reference>
<dbReference type="EMBL" id="PDCJ01000005">
    <property type="protein sequence ID" value="PEG29103.1"/>
    <property type="molecule type" value="Genomic_DNA"/>
</dbReference>
<evidence type="ECO:0000256" key="4">
    <source>
        <dbReference type="ARBA" id="ARBA00023163"/>
    </source>
</evidence>
<dbReference type="EMBL" id="CAKJVE010000004">
    <property type="protein sequence ID" value="CAG9702914.1"/>
    <property type="molecule type" value="Genomic_DNA"/>
</dbReference>
<dbReference type="InterPro" id="IPR005119">
    <property type="entry name" value="LysR_subst-bd"/>
</dbReference>
<dbReference type="GO" id="GO:0003700">
    <property type="term" value="F:DNA-binding transcription factor activity"/>
    <property type="evidence" value="ECO:0007669"/>
    <property type="project" value="InterPro"/>
</dbReference>
<dbReference type="Gene3D" id="3.40.190.290">
    <property type="match status" value="1"/>
</dbReference>
<dbReference type="InterPro" id="IPR036390">
    <property type="entry name" value="WH_DNA-bd_sf"/>
</dbReference>
<protein>
    <submittedName>
        <fullName evidence="7 8">LysR family transcriptional regulator</fullName>
    </submittedName>
</protein>
<dbReference type="PANTHER" id="PTHR30126">
    <property type="entry name" value="HTH-TYPE TRANSCRIPTIONAL REGULATOR"/>
    <property type="match status" value="1"/>
</dbReference>
<comment type="similarity">
    <text evidence="1">Belongs to the LysR transcriptional regulatory family.</text>
</comment>
<dbReference type="PROSITE" id="PS50931">
    <property type="entry name" value="HTH_LYSR"/>
    <property type="match status" value="1"/>
</dbReference>
<evidence type="ECO:0000313" key="9">
    <source>
        <dbReference type="Proteomes" id="UP000220840"/>
    </source>
</evidence>
<evidence type="ECO:0000313" key="8">
    <source>
        <dbReference type="EMBL" id="PEG29103.1"/>
    </source>
</evidence>
<organism evidence="8 9">
    <name type="scientific">Clostridium neonatale</name>
    <dbReference type="NCBI Taxonomy" id="137838"/>
    <lineage>
        <taxon>Bacteria</taxon>
        <taxon>Bacillati</taxon>
        <taxon>Bacillota</taxon>
        <taxon>Clostridia</taxon>
        <taxon>Eubacteriales</taxon>
        <taxon>Clostridiaceae</taxon>
        <taxon>Clostridium</taxon>
    </lineage>
</organism>
<evidence type="ECO:0000256" key="3">
    <source>
        <dbReference type="ARBA" id="ARBA00023125"/>
    </source>
</evidence>
<dbReference type="RefSeq" id="WP_058293289.1">
    <property type="nucleotide sequence ID" value="NZ_CAKJVD010000078.1"/>
</dbReference>
<dbReference type="EMBL" id="CAMTCP010000144">
    <property type="protein sequence ID" value="CAI3572950.1"/>
    <property type="molecule type" value="Genomic_DNA"/>
</dbReference>
<dbReference type="InterPro" id="IPR036388">
    <property type="entry name" value="WH-like_DNA-bd_sf"/>
</dbReference>
<dbReference type="Pfam" id="PF00126">
    <property type="entry name" value="HTH_1"/>
    <property type="match status" value="1"/>
</dbReference>
<evidence type="ECO:0000256" key="2">
    <source>
        <dbReference type="ARBA" id="ARBA00023015"/>
    </source>
</evidence>
<dbReference type="SUPFAM" id="SSF53850">
    <property type="entry name" value="Periplasmic binding protein-like II"/>
    <property type="match status" value="1"/>
</dbReference>
<dbReference type="PANTHER" id="PTHR30126:SF39">
    <property type="entry name" value="HTH-TYPE TRANSCRIPTIONAL REGULATOR CYSL"/>
    <property type="match status" value="1"/>
</dbReference>
<dbReference type="PRINTS" id="PR00039">
    <property type="entry name" value="HTHLYSR"/>
</dbReference>
<evidence type="ECO:0000259" key="5">
    <source>
        <dbReference type="PROSITE" id="PS50931"/>
    </source>
</evidence>
<evidence type="ECO:0000313" key="6">
    <source>
        <dbReference type="EMBL" id="CAG9702914.1"/>
    </source>
</evidence>
<keyword evidence="2" id="KW-0805">Transcription regulation</keyword>
<comment type="caution">
    <text evidence="8">The sequence shown here is derived from an EMBL/GenBank/DDBJ whole genome shotgun (WGS) entry which is preliminary data.</text>
</comment>
<dbReference type="GO" id="GO:0000976">
    <property type="term" value="F:transcription cis-regulatory region binding"/>
    <property type="evidence" value="ECO:0007669"/>
    <property type="project" value="TreeGrafter"/>
</dbReference>
<dbReference type="Proteomes" id="UP000789738">
    <property type="component" value="Unassembled WGS sequence"/>
</dbReference>
<dbReference type="SUPFAM" id="SSF46785">
    <property type="entry name" value="Winged helix' DNA-binding domain"/>
    <property type="match status" value="1"/>
</dbReference>
<dbReference type="Proteomes" id="UP000220840">
    <property type="component" value="Unassembled WGS sequence"/>
</dbReference>
<dbReference type="AlphaFoldDB" id="A0A2A7MCG3"/>
<keyword evidence="9" id="KW-1185">Reference proteome</keyword>
<keyword evidence="3" id="KW-0238">DNA-binding</keyword>